<keyword evidence="7" id="KW-0418">Kinase</keyword>
<dbReference type="EC" id="2.7.1.121" evidence="3"/>
<comment type="subunit">
    <text evidence="5">Homodimer. The dihydroxyacetone kinase complex is composed of a homodimer of DhaM, a homodimer of DhaK and the subunit DhaL.</text>
</comment>
<evidence type="ECO:0000313" key="8">
    <source>
        <dbReference type="Proteomes" id="UP000664357"/>
    </source>
</evidence>
<keyword evidence="4" id="KW-0808">Transferase</keyword>
<comment type="function">
    <text evidence="2">Component of the dihydroxyacetone kinase complex, which is responsible for the phosphoenolpyruvate (PEP)-dependent phosphorylation of dihydroxyacetone. DhaM serves as the phosphoryl donor. Is phosphorylated by phosphoenolpyruvate in an EI- and HPr-dependent reaction, and a phosphorelay system on histidine residues finally leads to phosphoryl transfer to DhaL and dihydroxyacetone.</text>
</comment>
<dbReference type="PANTHER" id="PTHR38594:SF1">
    <property type="entry name" value="PEP-DEPENDENT DIHYDROXYACETONE KINASE, PHOSPHORYL DONOR SUBUNIT DHAM"/>
    <property type="match status" value="1"/>
</dbReference>
<keyword evidence="8" id="KW-1185">Reference proteome</keyword>
<dbReference type="InterPro" id="IPR004701">
    <property type="entry name" value="PTS_EIIA_man-typ"/>
</dbReference>
<comment type="caution">
    <text evidence="7">The sequence shown here is derived from an EMBL/GenBank/DDBJ whole genome shotgun (WGS) entry which is preliminary data.</text>
</comment>
<evidence type="ECO:0000256" key="2">
    <source>
        <dbReference type="ARBA" id="ARBA00002788"/>
    </source>
</evidence>
<evidence type="ECO:0000256" key="1">
    <source>
        <dbReference type="ARBA" id="ARBA00001113"/>
    </source>
</evidence>
<dbReference type="InterPro" id="IPR036662">
    <property type="entry name" value="PTS_EIIA_man-typ_sf"/>
</dbReference>
<dbReference type="RefSeq" id="WP_207704349.1">
    <property type="nucleotide sequence ID" value="NZ_JAFREL020000002.1"/>
</dbReference>
<dbReference type="Gene3D" id="3.40.50.510">
    <property type="entry name" value="Phosphotransferase system, mannose-type IIA component"/>
    <property type="match status" value="1"/>
</dbReference>
<evidence type="ECO:0000313" key="7">
    <source>
        <dbReference type="EMBL" id="MEO1771267.1"/>
    </source>
</evidence>
<dbReference type="GO" id="GO:0016301">
    <property type="term" value="F:kinase activity"/>
    <property type="evidence" value="ECO:0007669"/>
    <property type="project" value="UniProtKB-KW"/>
</dbReference>
<proteinExistence type="predicted"/>
<evidence type="ECO:0000256" key="3">
    <source>
        <dbReference type="ARBA" id="ARBA00012095"/>
    </source>
</evidence>
<dbReference type="EMBL" id="JAFREL020000002">
    <property type="protein sequence ID" value="MEO1771267.1"/>
    <property type="molecule type" value="Genomic_DNA"/>
</dbReference>
<protein>
    <recommendedName>
        <fullName evidence="3">phosphoenolpyruvate--glycerone phosphotransferase</fullName>
        <ecNumber evidence="3">2.7.1.121</ecNumber>
    </recommendedName>
</protein>
<evidence type="ECO:0000256" key="5">
    <source>
        <dbReference type="ARBA" id="ARBA00046577"/>
    </source>
</evidence>
<dbReference type="SUPFAM" id="SSF53062">
    <property type="entry name" value="PTS system fructose IIA component-like"/>
    <property type="match status" value="1"/>
</dbReference>
<dbReference type="Proteomes" id="UP000664357">
    <property type="component" value="Unassembled WGS sequence"/>
</dbReference>
<evidence type="ECO:0000256" key="4">
    <source>
        <dbReference type="ARBA" id="ARBA00022679"/>
    </source>
</evidence>
<dbReference type="InterPro" id="IPR012844">
    <property type="entry name" value="DhaM_N"/>
</dbReference>
<sequence length="122" mass="13061">MTKGILLVSHTVEMPEGLKRLLSEVAKGVSITTAGGLEDGSIGTSMEKIIRAIEENEAAELFAFYDLGSAKMNLEMAIEMTDKKIELFDAAFVEGAYTASALLIAGAPEAEIRAQLQNLVIK</sequence>
<evidence type="ECO:0000259" key="6">
    <source>
        <dbReference type="PROSITE" id="PS51096"/>
    </source>
</evidence>
<dbReference type="PROSITE" id="PS51096">
    <property type="entry name" value="PTS_EIIA_TYPE_4"/>
    <property type="match status" value="1"/>
</dbReference>
<dbReference type="Pfam" id="PF03610">
    <property type="entry name" value="EIIA-man"/>
    <property type="match status" value="1"/>
</dbReference>
<reference evidence="7 8" key="1">
    <citation type="submission" date="2021-03" db="EMBL/GenBank/DDBJ databases">
        <authorList>
            <person name="Gilmore M.S."/>
            <person name="Schwartzman J."/>
            <person name="Van Tyne D."/>
            <person name="Martin M."/>
            <person name="Earl A.M."/>
            <person name="Manson A.L."/>
            <person name="Straub T."/>
            <person name="Salamzade R."/>
            <person name="Saavedra J."/>
            <person name="Lebreton F."/>
            <person name="Prichula J."/>
            <person name="Schaufler K."/>
            <person name="Gaca A."/>
            <person name="Sgardioli B."/>
            <person name="Wagenaar J."/>
            <person name="Strong T."/>
        </authorList>
    </citation>
    <scope>NUCLEOTIDE SEQUENCE [LARGE SCALE GENOMIC DNA]</scope>
    <source>
        <strain evidence="7 8">665A</strain>
    </source>
</reference>
<feature type="domain" description="PTS EIIA type-4" evidence="6">
    <location>
        <begin position="2"/>
        <end position="122"/>
    </location>
</feature>
<dbReference type="PANTHER" id="PTHR38594">
    <property type="entry name" value="PEP-DEPENDENT DIHYDROXYACETONE KINASE, PHOSPHORYL DONOR SUBUNIT DHAM"/>
    <property type="match status" value="1"/>
</dbReference>
<name>A0ABV0EU02_9ENTE</name>
<dbReference type="InterPro" id="IPR039643">
    <property type="entry name" value="DhaM"/>
</dbReference>
<organism evidence="7 8">
    <name type="scientific">Candidatus Enterococcus ferrettii</name>
    <dbReference type="NCBI Taxonomy" id="2815324"/>
    <lineage>
        <taxon>Bacteria</taxon>
        <taxon>Bacillati</taxon>
        <taxon>Bacillota</taxon>
        <taxon>Bacilli</taxon>
        <taxon>Lactobacillales</taxon>
        <taxon>Enterococcaceae</taxon>
        <taxon>Enterococcus</taxon>
    </lineage>
</organism>
<accession>A0ABV0EU02</accession>
<gene>
    <name evidence="7" type="ORF">JZO67_003246</name>
</gene>
<reference evidence="7 8" key="2">
    <citation type="submission" date="2024-02" db="EMBL/GenBank/DDBJ databases">
        <title>The Genome Sequence of Enterococcus sp. DIV0159.</title>
        <authorList>
            <person name="Earl A."/>
            <person name="Manson A."/>
            <person name="Gilmore M."/>
            <person name="Sanders J."/>
            <person name="Shea T."/>
            <person name="Howe W."/>
            <person name="Livny J."/>
            <person name="Cuomo C."/>
            <person name="Neafsey D."/>
            <person name="Birren B."/>
        </authorList>
    </citation>
    <scope>NUCLEOTIDE SEQUENCE [LARGE SCALE GENOMIC DNA]</scope>
    <source>
        <strain evidence="7 8">665A</strain>
    </source>
</reference>
<dbReference type="NCBIfam" id="TIGR02364">
    <property type="entry name" value="dha_pts"/>
    <property type="match status" value="1"/>
</dbReference>
<comment type="catalytic activity">
    <reaction evidence="1">
        <text>dihydroxyacetone + phosphoenolpyruvate = dihydroxyacetone phosphate + pyruvate</text>
        <dbReference type="Rhea" id="RHEA:18381"/>
        <dbReference type="ChEBI" id="CHEBI:15361"/>
        <dbReference type="ChEBI" id="CHEBI:16016"/>
        <dbReference type="ChEBI" id="CHEBI:57642"/>
        <dbReference type="ChEBI" id="CHEBI:58702"/>
        <dbReference type="EC" id="2.7.1.121"/>
    </reaction>
</comment>